<evidence type="ECO:0000313" key="3">
    <source>
        <dbReference type="Proteomes" id="UP000238375"/>
    </source>
</evidence>
<dbReference type="AlphaFoldDB" id="A0A2T0SYG8"/>
<accession>A0A2T0SYG8</accession>
<keyword evidence="3" id="KW-1185">Reference proteome</keyword>
<dbReference type="RefSeq" id="WP_106138188.1">
    <property type="nucleotide sequence ID" value="NZ_PVTE01000009.1"/>
</dbReference>
<dbReference type="EMBL" id="PVTE01000009">
    <property type="protein sequence ID" value="PRY38456.1"/>
    <property type="molecule type" value="Genomic_DNA"/>
</dbReference>
<keyword evidence="1" id="KW-0472">Membrane</keyword>
<evidence type="ECO:0000256" key="1">
    <source>
        <dbReference type="SAM" id="Phobius"/>
    </source>
</evidence>
<sequence>MIYGTEEAFIWLTVLLGLVNVFFLYIRWDRTHELSTGHDRVGLISCFGSGLCLLICALTPSLAYLFIWLGLGFLGLSLGYEYWYFGKYPVKVVKIDTIPAYKPRLHWVADLVEANPDPIRPKPFWQRPFSRAEVSWGICFFLIVFGFDRVMTALAYKDNEVIAAKRESSQVVKSVVSQQGARTRSAIAQAVDSLRQTDTVILNGMLYYRIHLQHLDQQQKLGDRPKLGSIKPRRSGKLSYPVQPIAPSFEQLDSLSSPGQYALLPPDTLRIQF</sequence>
<organism evidence="2 3">
    <name type="scientific">Spirosoma oryzae</name>
    <dbReference type="NCBI Taxonomy" id="1469603"/>
    <lineage>
        <taxon>Bacteria</taxon>
        <taxon>Pseudomonadati</taxon>
        <taxon>Bacteroidota</taxon>
        <taxon>Cytophagia</taxon>
        <taxon>Cytophagales</taxon>
        <taxon>Cytophagaceae</taxon>
        <taxon>Spirosoma</taxon>
    </lineage>
</organism>
<evidence type="ECO:0000313" key="2">
    <source>
        <dbReference type="EMBL" id="PRY38456.1"/>
    </source>
</evidence>
<keyword evidence="1" id="KW-1133">Transmembrane helix</keyword>
<keyword evidence="1" id="KW-0812">Transmembrane</keyword>
<feature type="transmembrane region" description="Helical" evidence="1">
    <location>
        <begin position="134"/>
        <end position="156"/>
    </location>
</feature>
<dbReference type="Proteomes" id="UP000238375">
    <property type="component" value="Unassembled WGS sequence"/>
</dbReference>
<gene>
    <name evidence="2" type="ORF">CLV58_109183</name>
</gene>
<comment type="caution">
    <text evidence="2">The sequence shown here is derived from an EMBL/GenBank/DDBJ whole genome shotgun (WGS) entry which is preliminary data.</text>
</comment>
<reference evidence="2 3" key="1">
    <citation type="submission" date="2018-03" db="EMBL/GenBank/DDBJ databases">
        <title>Genomic Encyclopedia of Archaeal and Bacterial Type Strains, Phase II (KMG-II): from individual species to whole genera.</title>
        <authorList>
            <person name="Goeker M."/>
        </authorList>
    </citation>
    <scope>NUCLEOTIDE SEQUENCE [LARGE SCALE GENOMIC DNA]</scope>
    <source>
        <strain evidence="2 3">DSM 28354</strain>
    </source>
</reference>
<feature type="transmembrane region" description="Helical" evidence="1">
    <location>
        <begin position="9"/>
        <end position="28"/>
    </location>
</feature>
<feature type="transmembrane region" description="Helical" evidence="1">
    <location>
        <begin position="65"/>
        <end position="85"/>
    </location>
</feature>
<protein>
    <submittedName>
        <fullName evidence="2">Uncharacterized protein</fullName>
    </submittedName>
</protein>
<feature type="transmembrane region" description="Helical" evidence="1">
    <location>
        <begin position="40"/>
        <end position="58"/>
    </location>
</feature>
<name>A0A2T0SYG8_9BACT</name>
<proteinExistence type="predicted"/>